<evidence type="ECO:0000256" key="2">
    <source>
        <dbReference type="ARBA" id="ARBA00022679"/>
    </source>
</evidence>
<dbReference type="EMBL" id="CP018155">
    <property type="protein sequence ID" value="APG64580.1"/>
    <property type="molecule type" value="Genomic_DNA"/>
</dbReference>
<comment type="pathway">
    <text evidence="1">Lipid metabolism.</text>
</comment>
<dbReference type="PANTHER" id="PTHR10434:SF9">
    <property type="entry name" value="PHOSPHOLIPID_GLYCEROL ACYLTRANSFERASE DOMAIN-CONTAINING PROTEIN"/>
    <property type="match status" value="1"/>
</dbReference>
<reference evidence="5 6" key="1">
    <citation type="submission" date="2016-11" db="EMBL/GenBank/DDBJ databases">
        <title>Tenacibaculum sp. LPB0136, isolated from marine environment.</title>
        <authorList>
            <person name="Kim E."/>
            <person name="Yi H."/>
        </authorList>
    </citation>
    <scope>NUCLEOTIDE SEQUENCE [LARGE SCALE GENOMIC DNA]</scope>
    <source>
        <strain evidence="5 6">LPB0136</strain>
    </source>
</reference>
<dbReference type="PANTHER" id="PTHR10434">
    <property type="entry name" value="1-ACYL-SN-GLYCEROL-3-PHOSPHATE ACYLTRANSFERASE"/>
    <property type="match status" value="1"/>
</dbReference>
<dbReference type="KEGG" id="ten:LPB136_04005"/>
<evidence type="ECO:0000256" key="1">
    <source>
        <dbReference type="ARBA" id="ARBA00005189"/>
    </source>
</evidence>
<proteinExistence type="predicted"/>
<dbReference type="RefSeq" id="WP_072554906.1">
    <property type="nucleotide sequence ID" value="NZ_CP018155.1"/>
</dbReference>
<name>A0A1L3JHG3_9FLAO</name>
<accession>A0A1L3JHG3</accession>
<evidence type="ECO:0000256" key="3">
    <source>
        <dbReference type="ARBA" id="ARBA00023315"/>
    </source>
</evidence>
<dbReference type="InterPro" id="IPR002123">
    <property type="entry name" value="Plipid/glycerol_acylTrfase"/>
</dbReference>
<keyword evidence="2 5" id="KW-0808">Transferase</keyword>
<dbReference type="SUPFAM" id="SSF69593">
    <property type="entry name" value="Glycerol-3-phosphate (1)-acyltransferase"/>
    <property type="match status" value="1"/>
</dbReference>
<evidence type="ECO:0000259" key="4">
    <source>
        <dbReference type="SMART" id="SM00563"/>
    </source>
</evidence>
<dbReference type="AlphaFoldDB" id="A0A1L3JHG3"/>
<dbReference type="GO" id="GO:0003841">
    <property type="term" value="F:1-acylglycerol-3-phosphate O-acyltransferase activity"/>
    <property type="evidence" value="ECO:0007669"/>
    <property type="project" value="TreeGrafter"/>
</dbReference>
<dbReference type="GO" id="GO:0006654">
    <property type="term" value="P:phosphatidic acid biosynthetic process"/>
    <property type="evidence" value="ECO:0007669"/>
    <property type="project" value="TreeGrafter"/>
</dbReference>
<dbReference type="Proteomes" id="UP000181898">
    <property type="component" value="Chromosome"/>
</dbReference>
<dbReference type="OrthoDB" id="9796839at2"/>
<gene>
    <name evidence="5" type="ORF">LPB136_04005</name>
</gene>
<sequence length="186" mass="21640">MVQAISKFIYTKILGWKLNGDFPKELKKYIIIGAPHTSWKDFHIALLARNSWGTQINFIGKKSIFKWPWGFFVRAFGGSPVDRTKSTNLVDAIVQLFDSKEEFRLALSPEGTRKYVEKWKTGFYYIAKGANIPIVMFAFDFGKKEIKLSEPFYPTDNIENDFKVFLDYYKEIVGAKPELFNNKRIL</sequence>
<protein>
    <submittedName>
        <fullName evidence="5">Acyltransferase</fullName>
    </submittedName>
</protein>
<feature type="domain" description="Phospholipid/glycerol acyltransferase" evidence="4">
    <location>
        <begin position="30"/>
        <end position="142"/>
    </location>
</feature>
<dbReference type="SMART" id="SM00563">
    <property type="entry name" value="PlsC"/>
    <property type="match status" value="1"/>
</dbReference>
<keyword evidence="6" id="KW-1185">Reference proteome</keyword>
<dbReference type="Pfam" id="PF01553">
    <property type="entry name" value="Acyltransferase"/>
    <property type="match status" value="1"/>
</dbReference>
<evidence type="ECO:0000313" key="5">
    <source>
        <dbReference type="EMBL" id="APG64580.1"/>
    </source>
</evidence>
<evidence type="ECO:0000313" key="6">
    <source>
        <dbReference type="Proteomes" id="UP000181898"/>
    </source>
</evidence>
<keyword evidence="3 5" id="KW-0012">Acyltransferase</keyword>
<organism evidence="5 6">
    <name type="scientific">Tenacibaculum todarodis</name>
    <dbReference type="NCBI Taxonomy" id="1850252"/>
    <lineage>
        <taxon>Bacteria</taxon>
        <taxon>Pseudomonadati</taxon>
        <taxon>Bacteroidota</taxon>
        <taxon>Flavobacteriia</taxon>
        <taxon>Flavobacteriales</taxon>
        <taxon>Flavobacteriaceae</taxon>
        <taxon>Tenacibaculum</taxon>
    </lineage>
</organism>